<evidence type="ECO:0000313" key="6">
    <source>
        <dbReference type="EMBL" id="VDD90117.1"/>
    </source>
</evidence>
<dbReference type="OrthoDB" id="20582at2759"/>
<accession>A0A0N4V4W4</accession>
<dbReference type="AlphaFoldDB" id="A0A0N4V4W4"/>
<feature type="compositionally biased region" description="Polar residues" evidence="5">
    <location>
        <begin position="304"/>
        <end position="315"/>
    </location>
</feature>
<keyword evidence="3" id="KW-0539">Nucleus</keyword>
<dbReference type="GO" id="GO:0000445">
    <property type="term" value="C:THO complex part of transcription export complex"/>
    <property type="evidence" value="ECO:0007669"/>
    <property type="project" value="TreeGrafter"/>
</dbReference>
<feature type="coiled-coil region" evidence="4">
    <location>
        <begin position="111"/>
        <end position="138"/>
    </location>
</feature>
<dbReference type="InterPro" id="IPR019163">
    <property type="entry name" value="THO_Thoc5"/>
</dbReference>
<gene>
    <name evidence="6" type="ORF">EVEC_LOCUS4868</name>
</gene>
<evidence type="ECO:0000256" key="1">
    <source>
        <dbReference type="ARBA" id="ARBA00004123"/>
    </source>
</evidence>
<reference evidence="6 7" key="2">
    <citation type="submission" date="2018-10" db="EMBL/GenBank/DDBJ databases">
        <authorList>
            <consortium name="Pathogen Informatics"/>
        </authorList>
    </citation>
    <scope>NUCLEOTIDE SEQUENCE [LARGE SCALE GENOMIC DNA]</scope>
</reference>
<evidence type="ECO:0000256" key="4">
    <source>
        <dbReference type="SAM" id="Coils"/>
    </source>
</evidence>
<keyword evidence="7" id="KW-1185">Reference proteome</keyword>
<dbReference type="WBParaSite" id="EVEC_0000521501-mRNA-1">
    <property type="protein sequence ID" value="EVEC_0000521501-mRNA-1"/>
    <property type="gene ID" value="EVEC_0000521501"/>
</dbReference>
<dbReference type="EMBL" id="UXUI01007987">
    <property type="protein sequence ID" value="VDD90117.1"/>
    <property type="molecule type" value="Genomic_DNA"/>
</dbReference>
<dbReference type="Proteomes" id="UP000274131">
    <property type="component" value="Unassembled WGS sequence"/>
</dbReference>
<dbReference type="PANTHER" id="PTHR13375:SF3">
    <property type="entry name" value="THO COMPLEX SUBUNIT 5 HOMOLOG"/>
    <property type="match status" value="1"/>
</dbReference>
<dbReference type="GO" id="GO:0003729">
    <property type="term" value="F:mRNA binding"/>
    <property type="evidence" value="ECO:0007669"/>
    <property type="project" value="TreeGrafter"/>
</dbReference>
<dbReference type="GO" id="GO:0006406">
    <property type="term" value="P:mRNA export from nucleus"/>
    <property type="evidence" value="ECO:0007669"/>
    <property type="project" value="TreeGrafter"/>
</dbReference>
<dbReference type="Pfam" id="PF09766">
    <property type="entry name" value="FmiP_Thoc5"/>
    <property type="match status" value="1"/>
</dbReference>
<evidence type="ECO:0000256" key="3">
    <source>
        <dbReference type="ARBA" id="ARBA00023242"/>
    </source>
</evidence>
<proteinExistence type="inferred from homology"/>
<evidence type="ECO:0000256" key="2">
    <source>
        <dbReference type="ARBA" id="ARBA00008044"/>
    </source>
</evidence>
<feature type="region of interest" description="Disordered" evidence="5">
    <location>
        <begin position="288"/>
        <end position="325"/>
    </location>
</feature>
<keyword evidence="4" id="KW-0175">Coiled coil</keyword>
<dbReference type="PANTHER" id="PTHR13375">
    <property type="entry name" value="FMS INTERACTING PROTEIN"/>
    <property type="match status" value="1"/>
</dbReference>
<protein>
    <submittedName>
        <fullName evidence="8">THO complex subunit 5</fullName>
    </submittedName>
</protein>
<name>A0A0N4V4W4_ENTVE</name>
<comment type="subcellular location">
    <subcellularLocation>
        <location evidence="1">Nucleus</location>
    </subcellularLocation>
</comment>
<evidence type="ECO:0000256" key="5">
    <source>
        <dbReference type="SAM" id="MobiDB-lite"/>
    </source>
</evidence>
<comment type="similarity">
    <text evidence="2">Belongs to the THOC5 family.</text>
</comment>
<sequence>MASKSRAVPGGLPKKRVEQTTVLSVPEFYALEDAESVSLDWESMKSSFLERSALIKSHVDLLANPEISEADLKNSEEIVLHQLMLLRRLNRFAMYRNRHGRDVASEMLNDVDSKYLQLQNANNEIEHIRKEIERSADEDIDLVPIEEFYDKAPQTLSREEVTRTDMHEQRIARLNWEMAERKNLVATLQEREGRKNVLLSDISKKEYRLKSLKPKIEALIETARPVQELMSLRTASSVLDSQHPIFSYLAKELTVVAVQTEAYRDIAEDDGVIVECQGDIESAAKFYENHSQQSAEPEDEDNYSDTANGTVSPAQSLKRRRSTASERITRKKDLLLTEHPVSLVITVRCDGTFLIFRSLLCDESLLIGLFPNDDGEKCSDVVGQVKLEHLGITVQDYEPKIGRFFKFARRMAGIDQGDSEATCLCDTIQSVISEIRYRVRTRSALIRCIKNLSLLKVFEEMPKELRSQFPSRVVSRLSEFRMLTPSQFLAHEAVTEDYKKLLTAESSSSFDNHFFFSATIERNSAVLTALIYIPTCYPKYRKPVYILFALVDGALLTAKNCSALKDIEANINLMQYSNFECKQELELYAQMGFLISRFDCFLEIQGRDRQIPLAFDNTADAFTFL</sequence>
<dbReference type="STRING" id="51028.A0A0N4V4W4"/>
<evidence type="ECO:0000313" key="8">
    <source>
        <dbReference type="WBParaSite" id="EVEC_0000521501-mRNA-1"/>
    </source>
</evidence>
<organism evidence="8">
    <name type="scientific">Enterobius vermicularis</name>
    <name type="common">Human pinworm</name>
    <dbReference type="NCBI Taxonomy" id="51028"/>
    <lineage>
        <taxon>Eukaryota</taxon>
        <taxon>Metazoa</taxon>
        <taxon>Ecdysozoa</taxon>
        <taxon>Nematoda</taxon>
        <taxon>Chromadorea</taxon>
        <taxon>Rhabditida</taxon>
        <taxon>Spirurina</taxon>
        <taxon>Oxyuridomorpha</taxon>
        <taxon>Oxyuroidea</taxon>
        <taxon>Oxyuridae</taxon>
        <taxon>Enterobius</taxon>
    </lineage>
</organism>
<evidence type="ECO:0000313" key="7">
    <source>
        <dbReference type="Proteomes" id="UP000274131"/>
    </source>
</evidence>
<reference evidence="8" key="1">
    <citation type="submission" date="2017-02" db="UniProtKB">
        <authorList>
            <consortium name="WormBaseParasite"/>
        </authorList>
    </citation>
    <scope>IDENTIFICATION</scope>
</reference>